<dbReference type="Gene3D" id="3.30.1550.10">
    <property type="entry name" value="Ribosomal protein L11/L12, N-terminal domain"/>
    <property type="match status" value="1"/>
</dbReference>
<protein>
    <recommendedName>
        <fullName evidence="4">Large ribosomal subunit protein uL11m</fullName>
    </recommendedName>
</protein>
<dbReference type="STRING" id="4577.K7TWJ1"/>
<dbReference type="EMBL" id="CM000786">
    <property type="protein sequence ID" value="AQK38918.1"/>
    <property type="molecule type" value="Genomic_DNA"/>
</dbReference>
<dbReference type="InterPro" id="IPR020784">
    <property type="entry name" value="Ribosomal_uL11_N"/>
</dbReference>
<dbReference type="GO" id="GO:0005840">
    <property type="term" value="C:ribosome"/>
    <property type="evidence" value="ECO:0007669"/>
    <property type="project" value="UniProtKB-KW"/>
</dbReference>
<proteinExistence type="inferred from homology"/>
<dbReference type="Pfam" id="PF00298">
    <property type="entry name" value="Ribosomal_L11"/>
    <property type="match status" value="1"/>
</dbReference>
<dbReference type="eggNOG" id="KOG3257">
    <property type="taxonomic scope" value="Eukaryota"/>
</dbReference>
<dbReference type="InParanoid" id="K7TWJ1"/>
<name>K7TWJ1_MAIZE</name>
<dbReference type="Pfam" id="PF03946">
    <property type="entry name" value="Ribosomal_L11_N"/>
    <property type="match status" value="1"/>
</dbReference>
<accession>K7TWJ1</accession>
<dbReference type="GO" id="GO:0006412">
    <property type="term" value="P:translation"/>
    <property type="evidence" value="ECO:0007669"/>
    <property type="project" value="InterPro"/>
</dbReference>
<dbReference type="OMA" id="MALCKEI"/>
<dbReference type="AlphaFoldDB" id="K7TWJ1"/>
<evidence type="ECO:0000259" key="6">
    <source>
        <dbReference type="Pfam" id="PF00298"/>
    </source>
</evidence>
<dbReference type="SMART" id="SM00649">
    <property type="entry name" value="RL11"/>
    <property type="match status" value="1"/>
</dbReference>
<dbReference type="PANTHER" id="PTHR11661:SF41">
    <property type="entry name" value="OS10G0466200 PROTEIN"/>
    <property type="match status" value="1"/>
</dbReference>
<dbReference type="InterPro" id="IPR036769">
    <property type="entry name" value="Ribosomal_uL11_C_sf"/>
</dbReference>
<evidence type="ECO:0000256" key="2">
    <source>
        <dbReference type="ARBA" id="ARBA00022980"/>
    </source>
</evidence>
<dbReference type="GO" id="GO:1990904">
    <property type="term" value="C:ribonucleoprotein complex"/>
    <property type="evidence" value="ECO:0007669"/>
    <property type="project" value="UniProtKB-KW"/>
</dbReference>
<dbReference type="InterPro" id="IPR000911">
    <property type="entry name" value="Ribosomal_uL11"/>
</dbReference>
<evidence type="ECO:0000256" key="5">
    <source>
        <dbReference type="RuleBase" id="RU003978"/>
    </source>
</evidence>
<dbReference type="HAMAP" id="MF_00736">
    <property type="entry name" value="Ribosomal_uL11"/>
    <property type="match status" value="1"/>
</dbReference>
<dbReference type="InterPro" id="IPR036796">
    <property type="entry name" value="Ribosomal_uL11_N_sf"/>
</dbReference>
<dbReference type="Gene3D" id="1.10.10.250">
    <property type="entry name" value="Ribosomal protein L11, C-terminal domain"/>
    <property type="match status" value="1"/>
</dbReference>
<keyword evidence="3 5" id="KW-0687">Ribonucleoprotein</keyword>
<evidence type="ECO:0000256" key="4">
    <source>
        <dbReference type="ARBA" id="ARBA00040104"/>
    </source>
</evidence>
<reference evidence="8" key="1">
    <citation type="submission" date="2015-12" db="EMBL/GenBank/DDBJ databases">
        <title>Update maize B73 reference genome by single molecule sequencing technologies.</title>
        <authorList>
            <consortium name="Maize Genome Sequencing Project"/>
            <person name="Ware D."/>
        </authorList>
    </citation>
    <scope>NUCLEOTIDE SEQUENCE</scope>
    <source>
        <tissue evidence="8">Seedling</tissue>
    </source>
</reference>
<dbReference type="CDD" id="cd00349">
    <property type="entry name" value="Ribosomal_L11"/>
    <property type="match status" value="1"/>
</dbReference>
<feature type="domain" description="Large ribosomal subunit protein uL11 N-terminal" evidence="7">
    <location>
        <begin position="9"/>
        <end position="63"/>
    </location>
</feature>
<dbReference type="PaxDb" id="4577-GRMZM2G068745_P01"/>
<dbReference type="FunFam" id="1.10.10.250:FF:000003">
    <property type="entry name" value="Mitochondrial ribosomal protein L11"/>
    <property type="match status" value="1"/>
</dbReference>
<keyword evidence="2 5" id="KW-0689">Ribosomal protein</keyword>
<sequence length="143" mass="15609">MAAALKDAFPAQPARDRPPVSPALGPYRVNLMALCKEINARTQRYKPDTPIRVTVTVYRDSTFQLVVKPPSVSWLLKKAAGIQTASRFPGHVTAASLTVRHVYEIARLKLGDDPSCKYASLEAMCKSVVATARSMGIAIVRDL</sequence>
<feature type="domain" description="Large ribosomal subunit protein uL11 C-terminal" evidence="6">
    <location>
        <begin position="68"/>
        <end position="139"/>
    </location>
</feature>
<evidence type="ECO:0000313" key="8">
    <source>
        <dbReference type="EMBL" id="AQK38918.1"/>
    </source>
</evidence>
<evidence type="ECO:0000256" key="3">
    <source>
        <dbReference type="ARBA" id="ARBA00023274"/>
    </source>
</evidence>
<dbReference type="InterPro" id="IPR020783">
    <property type="entry name" value="Ribosomal_uL11_C"/>
</dbReference>
<gene>
    <name evidence="8" type="ORF">ZEAMMB73_Zm00001d023308</name>
</gene>
<dbReference type="HOGENOM" id="CLU_074237_1_2_1"/>
<evidence type="ECO:0000259" key="7">
    <source>
        <dbReference type="Pfam" id="PF03946"/>
    </source>
</evidence>
<organism evidence="8">
    <name type="scientific">Zea mays</name>
    <name type="common">Maize</name>
    <dbReference type="NCBI Taxonomy" id="4577"/>
    <lineage>
        <taxon>Eukaryota</taxon>
        <taxon>Viridiplantae</taxon>
        <taxon>Streptophyta</taxon>
        <taxon>Embryophyta</taxon>
        <taxon>Tracheophyta</taxon>
        <taxon>Spermatophyta</taxon>
        <taxon>Magnoliopsida</taxon>
        <taxon>Liliopsida</taxon>
        <taxon>Poales</taxon>
        <taxon>Poaceae</taxon>
        <taxon>PACMAD clade</taxon>
        <taxon>Panicoideae</taxon>
        <taxon>Andropogonodae</taxon>
        <taxon>Andropogoneae</taxon>
        <taxon>Tripsacinae</taxon>
        <taxon>Zea</taxon>
    </lineage>
</organism>
<dbReference type="SMR" id="K7TWJ1"/>
<dbReference type="GO" id="GO:0003735">
    <property type="term" value="F:structural constituent of ribosome"/>
    <property type="evidence" value="ECO:0007669"/>
    <property type="project" value="InterPro"/>
</dbReference>
<dbReference type="SUPFAM" id="SSF54747">
    <property type="entry name" value="Ribosomal L11/L12e N-terminal domain"/>
    <property type="match status" value="1"/>
</dbReference>
<comment type="similarity">
    <text evidence="1 5">Belongs to the universal ribosomal protein uL11 family.</text>
</comment>
<dbReference type="PANTHER" id="PTHR11661">
    <property type="entry name" value="60S RIBOSOMAL PROTEIN L12"/>
    <property type="match status" value="1"/>
</dbReference>
<dbReference type="SUPFAM" id="SSF46906">
    <property type="entry name" value="Ribosomal protein L11, C-terminal domain"/>
    <property type="match status" value="1"/>
</dbReference>
<evidence type="ECO:0000256" key="1">
    <source>
        <dbReference type="ARBA" id="ARBA00010537"/>
    </source>
</evidence>